<sequence length="96" mass="10439">MVSTKIFTGRCQSKTSETSASRVSRLVSPCEPSGRQLSCHAPYSSSRSWASVIVLTKPAPVEVRSRRRSCTQTRCPSRVNRTSHSTPSAPSLSARS</sequence>
<comment type="caution">
    <text evidence="2">The sequence shown here is derived from an EMBL/GenBank/DDBJ whole genome shotgun (WGS) entry which is preliminary data.</text>
</comment>
<protein>
    <submittedName>
        <fullName evidence="2">Uncharacterized protein</fullName>
    </submittedName>
</protein>
<dbReference type="Proteomes" id="UP000039021">
    <property type="component" value="Unassembled WGS sequence"/>
</dbReference>
<organism evidence="2 3">
    <name type="scientific">Mycobacterium tuberculosis</name>
    <dbReference type="NCBI Taxonomy" id="1773"/>
    <lineage>
        <taxon>Bacteria</taxon>
        <taxon>Bacillati</taxon>
        <taxon>Actinomycetota</taxon>
        <taxon>Actinomycetes</taxon>
        <taxon>Mycobacteriales</taxon>
        <taxon>Mycobacteriaceae</taxon>
        <taxon>Mycobacterium</taxon>
        <taxon>Mycobacterium tuberculosis complex</taxon>
    </lineage>
</organism>
<feature type="region of interest" description="Disordered" evidence="1">
    <location>
        <begin position="65"/>
        <end position="96"/>
    </location>
</feature>
<reference evidence="3" key="1">
    <citation type="submission" date="2015-03" db="EMBL/GenBank/DDBJ databases">
        <authorList>
            <consortium name="Pathogen Informatics"/>
        </authorList>
    </citation>
    <scope>NUCLEOTIDE SEQUENCE [LARGE SCALE GENOMIC DNA]</scope>
    <source>
        <strain evidence="3">N09902308</strain>
    </source>
</reference>
<proteinExistence type="predicted"/>
<gene>
    <name evidence="2" type="ORF">ERS007739_02714</name>
</gene>
<dbReference type="AlphaFoldDB" id="A0A916LBS7"/>
<name>A0A916LBS7_MYCTX</name>
<feature type="compositionally biased region" description="Polar residues" evidence="1">
    <location>
        <begin position="79"/>
        <end position="96"/>
    </location>
</feature>
<evidence type="ECO:0000313" key="3">
    <source>
        <dbReference type="Proteomes" id="UP000039021"/>
    </source>
</evidence>
<evidence type="ECO:0000313" key="2">
    <source>
        <dbReference type="EMBL" id="COY50456.1"/>
    </source>
</evidence>
<evidence type="ECO:0000256" key="1">
    <source>
        <dbReference type="SAM" id="MobiDB-lite"/>
    </source>
</evidence>
<accession>A0A916LBS7</accession>
<dbReference type="EMBL" id="CSBK01001283">
    <property type="protein sequence ID" value="COY50456.1"/>
    <property type="molecule type" value="Genomic_DNA"/>
</dbReference>